<keyword evidence="11" id="KW-1185">Reference proteome</keyword>
<dbReference type="HAMAP" id="MF_00197">
    <property type="entry name" value="DAP_epimerase"/>
    <property type="match status" value="1"/>
</dbReference>
<reference evidence="10 11" key="1">
    <citation type="submission" date="2017-11" db="EMBL/GenBank/DDBJ databases">
        <title>Draft Genome Sequence of Lactobacillus curieae NBRC 111893 isolated from Koso, a Japanese sugar-Vegetable Fermented Beverage.</title>
        <authorList>
            <person name="Chiou T.Y."/>
            <person name="Oshima K."/>
            <person name="Suda W."/>
            <person name="Hattori M."/>
            <person name="Takahashi T."/>
        </authorList>
    </citation>
    <scope>NUCLEOTIDE SEQUENCE [LARGE SCALE GENOMIC DNA]</scope>
    <source>
        <strain evidence="10 11">NBRC111893</strain>
    </source>
</reference>
<name>A0A401FMB4_9LACO</name>
<comment type="caution">
    <text evidence="8">Lacks conserved residue(s) required for the propagation of feature annotation.</text>
</comment>
<dbReference type="GO" id="GO:0009089">
    <property type="term" value="P:lysine biosynthetic process via diaminopimelate"/>
    <property type="evidence" value="ECO:0007669"/>
    <property type="project" value="UniProtKB-UniRule"/>
</dbReference>
<gene>
    <name evidence="8" type="primary">dapF</name>
    <name evidence="10" type="ORF">NBRC111893_1660</name>
</gene>
<evidence type="ECO:0000256" key="6">
    <source>
        <dbReference type="ARBA" id="ARBA00023235"/>
    </source>
</evidence>
<keyword evidence="8" id="KW-0963">Cytoplasm</keyword>
<evidence type="ECO:0000256" key="3">
    <source>
        <dbReference type="ARBA" id="ARBA00013080"/>
    </source>
</evidence>
<comment type="similarity">
    <text evidence="2 8">Belongs to the diaminopimelate epimerase family.</text>
</comment>
<feature type="binding site" evidence="8">
    <location>
        <begin position="223"/>
        <end position="224"/>
    </location>
    <ligand>
        <name>substrate</name>
    </ligand>
</feature>
<keyword evidence="6 8" id="KW-0413">Isomerase</keyword>
<protein>
    <recommendedName>
        <fullName evidence="3 8">Diaminopimelate epimerase</fullName>
        <shortName evidence="8">DAP epimerase</shortName>
        <ecNumber evidence="3 8">5.1.1.7</ecNumber>
    </recommendedName>
    <alternativeName>
        <fullName evidence="8">PLP-independent amino acid racemase</fullName>
    </alternativeName>
</protein>
<dbReference type="STRING" id="1138822.PL11_005255"/>
<feature type="active site" description="Proton acceptor" evidence="8">
    <location>
        <position position="232"/>
    </location>
</feature>
<feature type="binding site" evidence="8">
    <location>
        <position position="169"/>
    </location>
    <ligand>
        <name>substrate</name>
    </ligand>
</feature>
<comment type="function">
    <text evidence="8">Catalyzes the stereoinversion of LL-2,6-diaminopimelate (L,L-DAP) to meso-diaminopimelate (meso-DAP), a precursor of L-lysine and an essential component of the bacterial peptidoglycan.</text>
</comment>
<evidence type="ECO:0000256" key="7">
    <source>
        <dbReference type="ARBA" id="ARBA00051712"/>
    </source>
</evidence>
<evidence type="ECO:0000256" key="8">
    <source>
        <dbReference type="HAMAP-Rule" id="MF_00197"/>
    </source>
</evidence>
<feature type="binding site" evidence="8">
    <location>
        <begin position="81"/>
        <end position="82"/>
    </location>
    <ligand>
        <name>substrate</name>
    </ligand>
</feature>
<comment type="pathway">
    <text evidence="1 8">Amino-acid biosynthesis; L-lysine biosynthesis via DAP pathway; DL-2,6-diaminopimelate from LL-2,6-diaminopimelate: step 1/1.</text>
</comment>
<feature type="binding site" evidence="8">
    <location>
        <position position="12"/>
    </location>
    <ligand>
        <name>substrate</name>
    </ligand>
</feature>
<dbReference type="Proteomes" id="UP000286974">
    <property type="component" value="Unassembled WGS sequence"/>
</dbReference>
<dbReference type="EC" id="5.1.1.7" evidence="3 8"/>
<dbReference type="InterPro" id="IPR001653">
    <property type="entry name" value="DAP_epimerase_DapF"/>
</dbReference>
<evidence type="ECO:0000313" key="10">
    <source>
        <dbReference type="EMBL" id="GAY73514.1"/>
    </source>
</evidence>
<feature type="binding site" evidence="8">
    <location>
        <begin position="233"/>
        <end position="234"/>
    </location>
    <ligand>
        <name>substrate</name>
    </ligand>
</feature>
<evidence type="ECO:0000256" key="1">
    <source>
        <dbReference type="ARBA" id="ARBA00005196"/>
    </source>
</evidence>
<dbReference type="EMBL" id="BEXA01000003">
    <property type="protein sequence ID" value="GAY73514.1"/>
    <property type="molecule type" value="Genomic_DNA"/>
</dbReference>
<proteinExistence type="inferred from homology"/>
<feature type="active site" description="Proton donor" evidence="8">
    <location>
        <position position="80"/>
    </location>
</feature>
<evidence type="ECO:0000256" key="2">
    <source>
        <dbReference type="ARBA" id="ARBA00010219"/>
    </source>
</evidence>
<evidence type="ECO:0000256" key="9">
    <source>
        <dbReference type="PROSITE-ProRule" id="PRU10125"/>
    </source>
</evidence>
<organism evidence="10 11">
    <name type="scientific">Lentilactobacillus kosonis</name>
    <dbReference type="NCBI Taxonomy" id="2810561"/>
    <lineage>
        <taxon>Bacteria</taxon>
        <taxon>Bacillati</taxon>
        <taxon>Bacillota</taxon>
        <taxon>Bacilli</taxon>
        <taxon>Lactobacillales</taxon>
        <taxon>Lactobacillaceae</taxon>
        <taxon>Lentilactobacillus</taxon>
    </lineage>
</organism>
<dbReference type="UniPathway" id="UPA00034">
    <property type="reaction ID" value="UER00025"/>
</dbReference>
<dbReference type="AlphaFoldDB" id="A0A401FMB4"/>
<dbReference type="Gene3D" id="3.10.310.10">
    <property type="entry name" value="Diaminopimelate Epimerase, Chain A, domain 1"/>
    <property type="match status" value="2"/>
</dbReference>
<dbReference type="PROSITE" id="PS01326">
    <property type="entry name" value="DAP_EPIMERASE"/>
    <property type="match status" value="1"/>
</dbReference>
<accession>A0A401FMB4</accession>
<keyword evidence="5 8" id="KW-0457">Lysine biosynthesis</keyword>
<dbReference type="NCBIfam" id="TIGR00652">
    <property type="entry name" value="DapF"/>
    <property type="match status" value="1"/>
</dbReference>
<sequence>MIQIQKVHGSMNTFFLLDQTELIQPLTQTELVNLAKHITDNNQGLLNGSDGLLVVDHSDHPSCIGSMQVINTDGSIASMCGNGLRTVSRYLAEKFGQTEFRVETQDADLHVSQEANFAEGVPTFSVEISPVSFNRESLPFSNLNTDTLINQAIPEIDDNLTFTAIAVPNPHLISFVSEDTMTSNSLANIGATLNSKNPYFYDGVNVSYAQIIGHNSLFVRTFERGVGFTNACGTGMSATSLAFCLNHPEMADYEQTITVFNPGGMVKTRVHQLKNNNYYIDLIGNATVTHQILISEQDLHTNLLDNVQAQETGEQLAYDSFITNIKAPIK</sequence>
<evidence type="ECO:0000256" key="5">
    <source>
        <dbReference type="ARBA" id="ARBA00023154"/>
    </source>
</evidence>
<dbReference type="OrthoDB" id="9805408at2"/>
<feature type="site" description="Could be important to modulate the pK values of the two catalytic cysteine residues" evidence="8">
    <location>
        <position position="223"/>
    </location>
</feature>
<dbReference type="Pfam" id="PF01678">
    <property type="entry name" value="DAP_epimerase"/>
    <property type="match status" value="2"/>
</dbReference>
<dbReference type="SUPFAM" id="SSF54506">
    <property type="entry name" value="Diaminopimelate epimerase-like"/>
    <property type="match status" value="2"/>
</dbReference>
<dbReference type="PANTHER" id="PTHR31689">
    <property type="entry name" value="DIAMINOPIMELATE EPIMERASE, CHLOROPLASTIC"/>
    <property type="match status" value="1"/>
</dbReference>
<evidence type="ECO:0000313" key="11">
    <source>
        <dbReference type="Proteomes" id="UP000286974"/>
    </source>
</evidence>
<dbReference type="PANTHER" id="PTHR31689:SF0">
    <property type="entry name" value="DIAMINOPIMELATE EPIMERASE"/>
    <property type="match status" value="1"/>
</dbReference>
<comment type="subunit">
    <text evidence="8">Homodimer.</text>
</comment>
<comment type="caution">
    <text evidence="10">The sequence shown here is derived from an EMBL/GenBank/DDBJ whole genome shotgun (WGS) entry which is preliminary data.</text>
</comment>
<evidence type="ECO:0000256" key="4">
    <source>
        <dbReference type="ARBA" id="ARBA00022605"/>
    </source>
</evidence>
<feature type="binding site" evidence="8">
    <location>
        <position position="71"/>
    </location>
    <ligand>
        <name>substrate</name>
    </ligand>
</feature>
<feature type="active site" evidence="9">
    <location>
        <position position="80"/>
    </location>
</feature>
<comment type="subcellular location">
    <subcellularLocation>
        <location evidence="8">Cytoplasm</location>
    </subcellularLocation>
</comment>
<feature type="site" description="Could be important to modulate the pK values of the two catalytic cysteine residues" evidence="8">
    <location>
        <position position="171"/>
    </location>
</feature>
<dbReference type="RefSeq" id="WP_125008462.1">
    <property type="nucleotide sequence ID" value="NZ_BEXA01000003.1"/>
</dbReference>
<dbReference type="GO" id="GO:0008837">
    <property type="term" value="F:diaminopimelate epimerase activity"/>
    <property type="evidence" value="ECO:0007669"/>
    <property type="project" value="UniProtKB-UniRule"/>
</dbReference>
<comment type="catalytic activity">
    <reaction evidence="7 8">
        <text>(2S,6S)-2,6-diaminopimelate = meso-2,6-diaminopimelate</text>
        <dbReference type="Rhea" id="RHEA:15393"/>
        <dbReference type="ChEBI" id="CHEBI:57609"/>
        <dbReference type="ChEBI" id="CHEBI:57791"/>
        <dbReference type="EC" id="5.1.1.7"/>
    </reaction>
</comment>
<feature type="binding site" evidence="8">
    <location>
        <position position="205"/>
    </location>
    <ligand>
        <name>substrate</name>
    </ligand>
</feature>
<dbReference type="InterPro" id="IPR018510">
    <property type="entry name" value="DAP_epimerase_AS"/>
</dbReference>
<keyword evidence="4 8" id="KW-0028">Amino-acid biosynthesis</keyword>
<dbReference type="GO" id="GO:0005829">
    <property type="term" value="C:cytosol"/>
    <property type="evidence" value="ECO:0007669"/>
    <property type="project" value="TreeGrafter"/>
</dbReference>